<dbReference type="Proteomes" id="UP001056120">
    <property type="component" value="Linkage Group LG02"/>
</dbReference>
<reference evidence="2" key="1">
    <citation type="journal article" date="2022" name="Mol. Ecol. Resour.">
        <title>The genomes of chicory, endive, great burdock and yacon provide insights into Asteraceae palaeo-polyploidization history and plant inulin production.</title>
        <authorList>
            <person name="Fan W."/>
            <person name="Wang S."/>
            <person name="Wang H."/>
            <person name="Wang A."/>
            <person name="Jiang F."/>
            <person name="Liu H."/>
            <person name="Zhao H."/>
            <person name="Xu D."/>
            <person name="Zhang Y."/>
        </authorList>
    </citation>
    <scope>NUCLEOTIDE SEQUENCE [LARGE SCALE GENOMIC DNA]</scope>
    <source>
        <strain evidence="2">cv. Yunnan</strain>
    </source>
</reference>
<organism evidence="1 2">
    <name type="scientific">Smallanthus sonchifolius</name>
    <dbReference type="NCBI Taxonomy" id="185202"/>
    <lineage>
        <taxon>Eukaryota</taxon>
        <taxon>Viridiplantae</taxon>
        <taxon>Streptophyta</taxon>
        <taxon>Embryophyta</taxon>
        <taxon>Tracheophyta</taxon>
        <taxon>Spermatophyta</taxon>
        <taxon>Magnoliopsida</taxon>
        <taxon>eudicotyledons</taxon>
        <taxon>Gunneridae</taxon>
        <taxon>Pentapetalae</taxon>
        <taxon>asterids</taxon>
        <taxon>campanulids</taxon>
        <taxon>Asterales</taxon>
        <taxon>Asteraceae</taxon>
        <taxon>Asteroideae</taxon>
        <taxon>Heliantheae alliance</taxon>
        <taxon>Millerieae</taxon>
        <taxon>Smallanthus</taxon>
    </lineage>
</organism>
<dbReference type="EMBL" id="CM042019">
    <property type="protein sequence ID" value="KAI3824182.1"/>
    <property type="molecule type" value="Genomic_DNA"/>
</dbReference>
<sequence length="74" mass="7711">MQLTNFPSVEIEKYGVNGSCSSSGDSSSGSDSSSSDSGSGTCSGNSYNDQDVNPTSKEGVVHERLLRYELGVLI</sequence>
<protein>
    <submittedName>
        <fullName evidence="1">Uncharacterized protein</fullName>
    </submittedName>
</protein>
<reference evidence="1 2" key="2">
    <citation type="journal article" date="2022" name="Mol. Ecol. Resour.">
        <title>The genomes of chicory, endive, great burdock and yacon provide insights into Asteraceae paleo-polyploidization history and plant inulin production.</title>
        <authorList>
            <person name="Fan W."/>
            <person name="Wang S."/>
            <person name="Wang H."/>
            <person name="Wang A."/>
            <person name="Jiang F."/>
            <person name="Liu H."/>
            <person name="Zhao H."/>
            <person name="Xu D."/>
            <person name="Zhang Y."/>
        </authorList>
    </citation>
    <scope>NUCLEOTIDE SEQUENCE [LARGE SCALE GENOMIC DNA]</scope>
    <source>
        <strain evidence="2">cv. Yunnan</strain>
        <tissue evidence="1">Leaves</tissue>
    </source>
</reference>
<accession>A0ACB9JVZ3</accession>
<comment type="caution">
    <text evidence="1">The sequence shown here is derived from an EMBL/GenBank/DDBJ whole genome shotgun (WGS) entry which is preliminary data.</text>
</comment>
<keyword evidence="2" id="KW-1185">Reference proteome</keyword>
<evidence type="ECO:0000313" key="1">
    <source>
        <dbReference type="EMBL" id="KAI3824182.1"/>
    </source>
</evidence>
<evidence type="ECO:0000313" key="2">
    <source>
        <dbReference type="Proteomes" id="UP001056120"/>
    </source>
</evidence>
<gene>
    <name evidence="1" type="ORF">L1987_05632</name>
</gene>
<name>A0ACB9JVZ3_9ASTR</name>
<proteinExistence type="predicted"/>